<reference evidence="1 2" key="1">
    <citation type="submission" date="2015-01" db="EMBL/GenBank/DDBJ databases">
        <title>Evolution of Trichinella species and genotypes.</title>
        <authorList>
            <person name="Korhonen P.K."/>
            <person name="Edoardo P."/>
            <person name="Giuseppe L.R."/>
            <person name="Gasser R.B."/>
        </authorList>
    </citation>
    <scope>NUCLEOTIDE SEQUENCE [LARGE SCALE GENOMIC DNA]</scope>
    <source>
        <strain evidence="1">ISS120</strain>
    </source>
</reference>
<proteinExistence type="predicted"/>
<sequence>MVAGLKWDVKEIIDSTRYCSYAKLLHVTALCMRFTSNARLPIQADAYGKTELGKFRRKELNELCPYLDEKGILRVDGRLRRVNLPMETKHPMLLPRGDGVVKMIIRHVHAAARRSQSDTRCKSAALLDHQGTKRREERRQAMRIMSEINRLTSFFLRRTLPIQEITCWSDSRVALAWINGASARWKPFVANQVQEIQESLSPQCWRYCPANIPSRGCSLSTLKNKSLWWHSPPWLMQSRENWPTELVVKVYDNEHLTAEQKTIDGCPVEQAINPKRYSRYETLIRVIVYCLRFAQNCQSPVNERKNGINLLVKELSDAEERWLLM</sequence>
<dbReference type="STRING" id="45882.A0A0V1CCX9"/>
<organism evidence="1 2">
    <name type="scientific">Trichinella britovi</name>
    <name type="common">Parasitic roundworm</name>
    <dbReference type="NCBI Taxonomy" id="45882"/>
    <lineage>
        <taxon>Eukaryota</taxon>
        <taxon>Metazoa</taxon>
        <taxon>Ecdysozoa</taxon>
        <taxon>Nematoda</taxon>
        <taxon>Enoplea</taxon>
        <taxon>Dorylaimia</taxon>
        <taxon>Trichinellida</taxon>
        <taxon>Trichinellidae</taxon>
        <taxon>Trichinella</taxon>
    </lineage>
</organism>
<dbReference type="EMBL" id="JYDI01000254">
    <property type="protein sequence ID" value="KRY47149.1"/>
    <property type="molecule type" value="Genomic_DNA"/>
</dbReference>
<gene>
    <name evidence="1" type="ORF">T03_706</name>
</gene>
<accession>A0A0V1CCX9</accession>
<protein>
    <submittedName>
        <fullName evidence="1">Uncharacterized protein</fullName>
    </submittedName>
</protein>
<evidence type="ECO:0000313" key="2">
    <source>
        <dbReference type="Proteomes" id="UP000054653"/>
    </source>
</evidence>
<evidence type="ECO:0000313" key="1">
    <source>
        <dbReference type="EMBL" id="KRY47149.1"/>
    </source>
</evidence>
<dbReference type="OrthoDB" id="5920214at2759"/>
<dbReference type="Proteomes" id="UP000054653">
    <property type="component" value="Unassembled WGS sequence"/>
</dbReference>
<name>A0A0V1CCX9_TRIBR</name>
<keyword evidence="2" id="KW-1185">Reference proteome</keyword>
<dbReference type="AlphaFoldDB" id="A0A0V1CCX9"/>
<comment type="caution">
    <text evidence="1">The sequence shown here is derived from an EMBL/GenBank/DDBJ whole genome shotgun (WGS) entry which is preliminary data.</text>
</comment>
<dbReference type="PANTHER" id="PTHR47331">
    <property type="entry name" value="PHD-TYPE DOMAIN-CONTAINING PROTEIN"/>
    <property type="match status" value="1"/>
</dbReference>